<gene>
    <name evidence="1" type="ORF">IX84_13335</name>
</gene>
<dbReference type="AlphaFoldDB" id="A0A098S7X8"/>
<name>A0A098S7X8_9BACT</name>
<dbReference type="STRING" id="1524460.IX84_13335"/>
<evidence type="ECO:0000313" key="2">
    <source>
        <dbReference type="Proteomes" id="UP000029736"/>
    </source>
</evidence>
<dbReference type="Proteomes" id="UP000029736">
    <property type="component" value="Unassembled WGS sequence"/>
</dbReference>
<reference evidence="1 2" key="1">
    <citation type="journal article" date="2014" name="Int. J. Syst. Evol. Microbiol.">
        <title>Phaeodactylibacter xiamenensis gen. nov., sp. nov., a member of the family Saprospiraceae isolated from the marine alga Phaeodactylum tricornutum.</title>
        <authorList>
            <person name="Chen Z.Jr."/>
            <person name="Lei X."/>
            <person name="Lai Q."/>
            <person name="Li Y."/>
            <person name="Zhang B."/>
            <person name="Zhang J."/>
            <person name="Zhang H."/>
            <person name="Yang L."/>
            <person name="Zheng W."/>
            <person name="Tian Y."/>
            <person name="Yu Z."/>
            <person name="Xu H.Jr."/>
            <person name="Zheng T."/>
        </authorList>
    </citation>
    <scope>NUCLEOTIDE SEQUENCE [LARGE SCALE GENOMIC DNA]</scope>
    <source>
        <strain evidence="1 2">KD52</strain>
    </source>
</reference>
<protein>
    <submittedName>
        <fullName evidence="1">Uncharacterized protein</fullName>
    </submittedName>
</protein>
<dbReference type="RefSeq" id="WP_044221114.1">
    <property type="nucleotide sequence ID" value="NZ_JBKAGJ010000023.1"/>
</dbReference>
<accession>A0A098S7X8</accession>
<keyword evidence="2" id="KW-1185">Reference proteome</keyword>
<sequence length="164" mass="18576">MQFIPEDAIDQAVAELEGKSDAYAQGLEAMQQEQPVLFAYPFTENFEAFTAEEREYFLFLMLVVWHAVRKEALPPVIDEKHISEVEEANWAVMHGNKGGNFRSRLDPFFEGYPQEDLLAFAEDALTQDEEDALALVSREGQEALFVSLKTIIDCLTGYEPDFSG</sequence>
<dbReference type="OrthoDB" id="1493269at2"/>
<evidence type="ECO:0000313" key="1">
    <source>
        <dbReference type="EMBL" id="KGE87753.1"/>
    </source>
</evidence>
<comment type="caution">
    <text evidence="1">The sequence shown here is derived from an EMBL/GenBank/DDBJ whole genome shotgun (WGS) entry which is preliminary data.</text>
</comment>
<dbReference type="EMBL" id="JPOS01000033">
    <property type="protein sequence ID" value="KGE87753.1"/>
    <property type="molecule type" value="Genomic_DNA"/>
</dbReference>
<proteinExistence type="predicted"/>
<organism evidence="1 2">
    <name type="scientific">Phaeodactylibacter xiamenensis</name>
    <dbReference type="NCBI Taxonomy" id="1524460"/>
    <lineage>
        <taxon>Bacteria</taxon>
        <taxon>Pseudomonadati</taxon>
        <taxon>Bacteroidota</taxon>
        <taxon>Saprospiria</taxon>
        <taxon>Saprospirales</taxon>
        <taxon>Haliscomenobacteraceae</taxon>
        <taxon>Phaeodactylibacter</taxon>
    </lineage>
</organism>